<name>A0A1C4ZTA4_9ACTN</name>
<sequence length="614" mass="64322">MTWLSIIGAMTSVGGQRVRDADGRAHSPVEQRLIESVASGEVLDLAGDGPVDEAAMRSWGEERTISASVIRELVRGRLVSEPDPHGLRLRGARIAGQIDLENITSDLALELRDCLLPSGLNLRKAQLLAVALTGCRIEQAADSDDAPVDATRFAARVLSLERSTATSASEQGTVRLLAAHIGTVDCSGARLESTSGPALDADGLQVDQSVFLRDGFTATSASERGTVRLLGAHLGGQLNCSGARLQNTTGPALNADHLQVDQDVFLHNGFTATSASEQGTIRLLGARLGTLDCSGARLENTVGPALEADHLQVNRDVALDAGFTATSASELGTVQLPGAHIGGVLYCSGARLENTATGPALNTDGLRVDQDVLLDGGFTATSADGQAVLVLTGARIGGTFRLDTDRATHMAPNQGSLIELDGLTYSGLPRPASLSRWLTVLREHTPGYAAQPYQHLAAAYRAAGHDRDARTVLIAQRRDQIERAGLATSERAWGRLTGITLGYGYQPWRSLLLLLATLATAVTLSVTAGHHGGLAEKPAITGAVAVTACTTIDQIGVGLDLGTPLIKTGAGDRCQPTHTPAGQTLTIASWFLQLLAWTFATLFIAGFTSAVRKT</sequence>
<accession>A0A1C4ZTA4</accession>
<keyword evidence="1" id="KW-1133">Transmembrane helix</keyword>
<dbReference type="EMBL" id="LT607410">
    <property type="protein sequence ID" value="SCF36086.1"/>
    <property type="molecule type" value="Genomic_DNA"/>
</dbReference>
<feature type="transmembrane region" description="Helical" evidence="1">
    <location>
        <begin position="590"/>
        <end position="611"/>
    </location>
</feature>
<evidence type="ECO:0000256" key="1">
    <source>
        <dbReference type="SAM" id="Phobius"/>
    </source>
</evidence>
<dbReference type="Proteomes" id="UP000198228">
    <property type="component" value="Chromosome I"/>
</dbReference>
<keyword evidence="1" id="KW-0472">Membrane</keyword>
<dbReference type="RefSeq" id="WP_157746097.1">
    <property type="nucleotide sequence ID" value="NZ_LT607410.1"/>
</dbReference>
<gene>
    <name evidence="2" type="ORF">GA0074696_4844</name>
</gene>
<evidence type="ECO:0000313" key="2">
    <source>
        <dbReference type="EMBL" id="SCF36086.1"/>
    </source>
</evidence>
<proteinExistence type="predicted"/>
<reference evidence="2 3" key="1">
    <citation type="submission" date="2016-06" db="EMBL/GenBank/DDBJ databases">
        <authorList>
            <person name="Kjaerup R.B."/>
            <person name="Dalgaard T.S."/>
            <person name="Juul-Madsen H.R."/>
        </authorList>
    </citation>
    <scope>NUCLEOTIDE SEQUENCE [LARGE SCALE GENOMIC DNA]</scope>
    <source>
        <strain evidence="2 3">DSM 43821</strain>
    </source>
</reference>
<organism evidence="2 3">
    <name type="scientific">Micromonospora purpureochromogenes</name>
    <dbReference type="NCBI Taxonomy" id="47872"/>
    <lineage>
        <taxon>Bacteria</taxon>
        <taxon>Bacillati</taxon>
        <taxon>Actinomycetota</taxon>
        <taxon>Actinomycetes</taxon>
        <taxon>Micromonosporales</taxon>
        <taxon>Micromonosporaceae</taxon>
        <taxon>Micromonospora</taxon>
    </lineage>
</organism>
<protein>
    <submittedName>
        <fullName evidence="2">Uncharacterized protein</fullName>
    </submittedName>
</protein>
<evidence type="ECO:0000313" key="3">
    <source>
        <dbReference type="Proteomes" id="UP000198228"/>
    </source>
</evidence>
<keyword evidence="1" id="KW-0812">Transmembrane</keyword>
<dbReference type="AlphaFoldDB" id="A0A1C4ZTA4"/>